<dbReference type="EMBL" id="RJVU01037189">
    <property type="protein sequence ID" value="ROL46764.1"/>
    <property type="molecule type" value="Genomic_DNA"/>
</dbReference>
<accession>A0A3N0YKU0</accession>
<protein>
    <submittedName>
        <fullName evidence="2">Uncharacterized protein</fullName>
    </submittedName>
</protein>
<organism evidence="2 3">
    <name type="scientific">Anabarilius grahami</name>
    <name type="common">Kanglang fish</name>
    <name type="synonym">Barilius grahami</name>
    <dbReference type="NCBI Taxonomy" id="495550"/>
    <lineage>
        <taxon>Eukaryota</taxon>
        <taxon>Metazoa</taxon>
        <taxon>Chordata</taxon>
        <taxon>Craniata</taxon>
        <taxon>Vertebrata</taxon>
        <taxon>Euteleostomi</taxon>
        <taxon>Actinopterygii</taxon>
        <taxon>Neopterygii</taxon>
        <taxon>Teleostei</taxon>
        <taxon>Ostariophysi</taxon>
        <taxon>Cypriniformes</taxon>
        <taxon>Xenocyprididae</taxon>
        <taxon>Xenocypridinae</taxon>
        <taxon>Xenocypridinae incertae sedis</taxon>
        <taxon>Anabarilius</taxon>
    </lineage>
</organism>
<feature type="region of interest" description="Disordered" evidence="1">
    <location>
        <begin position="234"/>
        <end position="283"/>
    </location>
</feature>
<reference evidence="2 3" key="1">
    <citation type="submission" date="2018-10" db="EMBL/GenBank/DDBJ databases">
        <title>Genome assembly for a Yunnan-Guizhou Plateau 3E fish, Anabarilius grahami (Regan), and its evolutionary and genetic applications.</title>
        <authorList>
            <person name="Jiang W."/>
        </authorList>
    </citation>
    <scope>NUCLEOTIDE SEQUENCE [LARGE SCALE GENOMIC DNA]</scope>
    <source>
        <strain evidence="2">AG-KIZ</strain>
        <tissue evidence="2">Muscle</tissue>
    </source>
</reference>
<gene>
    <name evidence="2" type="ORF">DPX16_12657</name>
</gene>
<keyword evidence="3" id="KW-1185">Reference proteome</keyword>
<dbReference type="AlphaFoldDB" id="A0A3N0YKU0"/>
<evidence type="ECO:0000256" key="1">
    <source>
        <dbReference type="SAM" id="MobiDB-lite"/>
    </source>
</evidence>
<dbReference type="Proteomes" id="UP000281406">
    <property type="component" value="Unassembled WGS sequence"/>
</dbReference>
<evidence type="ECO:0000313" key="3">
    <source>
        <dbReference type="Proteomes" id="UP000281406"/>
    </source>
</evidence>
<name>A0A3N0YKU0_ANAGA</name>
<feature type="compositionally biased region" description="Polar residues" evidence="1">
    <location>
        <begin position="247"/>
        <end position="259"/>
    </location>
</feature>
<evidence type="ECO:0000313" key="2">
    <source>
        <dbReference type="EMBL" id="ROL46764.1"/>
    </source>
</evidence>
<sequence length="415" mass="45583">MPGIPLLHTNEDLLRGDDVLMPVPNCDRQHSETAYFPCLPVRSSMCEFTYRLRSSIQHFNLQQSTTLQNNPIRNTRGLVSSPSTGSLHIPLQRICPFLPACISRGRKSAFIPATTVNGIPEPHRKMAAATSASHRKMAAATTEPRRKMSVATSEPRRKMSVATSEPHRKMATAKHEPSDKMAAATPEPSDKMATATTEPSFKLDATTTEPSAIMAPIFVPLGLLVEYEGMSWSPESAPDCSCPRVSSRLSTRARSSPRVSSRLSTRARSTPRASSRLSTRARSSPRASYIAMVGVAKATEASPPWCHEGPDSPWCPEVPNPPWRSKTPDPPWRPPYLSSPPLSSVCRSPGRPPPPPRLFHPRLFHPRCVDAPTGRGRYCHSLTFSGLHFPVSLLSFTCSHSVITRTCSQSALHHH</sequence>
<proteinExistence type="predicted"/>
<feature type="compositionally biased region" description="Basic and acidic residues" evidence="1">
    <location>
        <begin position="165"/>
        <end position="179"/>
    </location>
</feature>
<feature type="compositionally biased region" description="Low complexity" evidence="1">
    <location>
        <begin position="260"/>
        <end position="283"/>
    </location>
</feature>
<comment type="caution">
    <text evidence="2">The sequence shown here is derived from an EMBL/GenBank/DDBJ whole genome shotgun (WGS) entry which is preliminary data.</text>
</comment>
<feature type="region of interest" description="Disordered" evidence="1">
    <location>
        <begin position="134"/>
        <end position="196"/>
    </location>
</feature>